<reference evidence="3" key="1">
    <citation type="journal article" date="2012" name="MBio">
        <title>Comparative genome analysis of Trichophyton rubrum and related dermatophytes reveals candidate genes involved in infection.</title>
        <authorList>
            <person name="Martinez D.A."/>
            <person name="Oliver B.G."/>
            <person name="Graeser Y."/>
            <person name="Goldberg J.M."/>
            <person name="Li W."/>
            <person name="Martinez-Rossi N.M."/>
            <person name="Monod M."/>
            <person name="Shelest E."/>
            <person name="Barton R.C."/>
            <person name="Birch E."/>
            <person name="Brakhage A.A."/>
            <person name="Chen Z."/>
            <person name="Gurr S.J."/>
            <person name="Heiman D."/>
            <person name="Heitman J."/>
            <person name="Kosti I."/>
            <person name="Rossi A."/>
            <person name="Saif S."/>
            <person name="Samalova M."/>
            <person name="Saunders C.W."/>
            <person name="Shea T."/>
            <person name="Summerbell R.C."/>
            <person name="Xu J."/>
            <person name="Young S."/>
            <person name="Zeng Q."/>
            <person name="Birren B.W."/>
            <person name="Cuomo C.A."/>
            <person name="White T.C."/>
        </authorList>
    </citation>
    <scope>NUCLEOTIDE SEQUENCE [LARGE SCALE GENOMIC DNA]</scope>
    <source>
        <strain evidence="3">CBS 112818</strain>
    </source>
</reference>
<dbReference type="OrthoDB" id="4173870at2759"/>
<dbReference type="InterPro" id="IPR040976">
    <property type="entry name" value="Pkinase_fungal"/>
</dbReference>
<dbReference type="HOGENOM" id="CLU_1846554_0_0_1"/>
<keyword evidence="3" id="KW-1185">Reference proteome</keyword>
<proteinExistence type="predicted"/>
<sequence>MRLWRFDRVGGVASEQFDIHEEGLRFVSALLGYLLMTDGQLGFDPTIVTNADGSRYFKIERNGEEERFIIDEVIKRVRYVAGRATTCWKVHRDGDESRTPLVIKASWQYPERDEEGELLREATEKGVVNVARYFYHATV</sequence>
<dbReference type="PANTHER" id="PTHR38248">
    <property type="entry name" value="FUNK1 6"/>
    <property type="match status" value="1"/>
</dbReference>
<organism evidence="2 3">
    <name type="scientific">Trichophyton tonsurans (strain CBS 112818)</name>
    <name type="common">Scalp ringworm fungus</name>
    <dbReference type="NCBI Taxonomy" id="647933"/>
    <lineage>
        <taxon>Eukaryota</taxon>
        <taxon>Fungi</taxon>
        <taxon>Dikarya</taxon>
        <taxon>Ascomycota</taxon>
        <taxon>Pezizomycotina</taxon>
        <taxon>Eurotiomycetes</taxon>
        <taxon>Eurotiomycetidae</taxon>
        <taxon>Onygenales</taxon>
        <taxon>Arthrodermataceae</taxon>
        <taxon>Trichophyton</taxon>
    </lineage>
</organism>
<dbReference type="Pfam" id="PF17667">
    <property type="entry name" value="Pkinase_fungal"/>
    <property type="match status" value="1"/>
</dbReference>
<dbReference type="PANTHER" id="PTHR38248:SF2">
    <property type="entry name" value="FUNK1 11"/>
    <property type="match status" value="1"/>
</dbReference>
<accession>F2RWB2</accession>
<evidence type="ECO:0000259" key="1">
    <source>
        <dbReference type="Pfam" id="PF17667"/>
    </source>
</evidence>
<dbReference type="Proteomes" id="UP000009172">
    <property type="component" value="Unassembled WGS sequence"/>
</dbReference>
<evidence type="ECO:0000313" key="2">
    <source>
        <dbReference type="EMBL" id="EGD95586.1"/>
    </source>
</evidence>
<gene>
    <name evidence="2" type="ORF">TESG_03059</name>
</gene>
<evidence type="ECO:0000313" key="3">
    <source>
        <dbReference type="Proteomes" id="UP000009172"/>
    </source>
</evidence>
<dbReference type="EMBL" id="GG698489">
    <property type="protein sequence ID" value="EGD95586.1"/>
    <property type="molecule type" value="Genomic_DNA"/>
</dbReference>
<feature type="domain" description="Fungal-type protein kinase" evidence="1">
    <location>
        <begin position="1"/>
        <end position="139"/>
    </location>
</feature>
<dbReference type="AlphaFoldDB" id="F2RWB2"/>
<name>F2RWB2_TRIT1</name>
<protein>
    <recommendedName>
        <fullName evidence="1">Fungal-type protein kinase domain-containing protein</fullName>
    </recommendedName>
</protein>